<dbReference type="Proteomes" id="UP000193920">
    <property type="component" value="Unassembled WGS sequence"/>
</dbReference>
<accession>A0A1Y2EWK4</accession>
<dbReference type="EMBL" id="MCOG01000024">
    <property type="protein sequence ID" value="ORY75887.1"/>
    <property type="molecule type" value="Genomic_DNA"/>
</dbReference>
<dbReference type="OrthoDB" id="5596610at2759"/>
<sequence>MVQKSILSKESFSFPEGITETVDKKSMAEETSKKRLFENIFKTSGNLVYSKSLNCLPDVQKNNTENNGNNNDNVSIKGLGRKYKSLNELYFLNKQINKFTFQIELNKNRANSTSKIDKCVRFNDDIIINELNDEYDRKPMPLAKMYYKDQVELYQLREQMKQIQYRIINNIKGNVLLDE</sequence>
<name>A0A1Y2EWK4_9FUNG</name>
<dbReference type="AlphaFoldDB" id="A0A1Y2EWK4"/>
<gene>
    <name evidence="1" type="ORF">LY90DRAFT_126383</name>
</gene>
<evidence type="ECO:0000313" key="2">
    <source>
        <dbReference type="Proteomes" id="UP000193920"/>
    </source>
</evidence>
<keyword evidence="2" id="KW-1185">Reference proteome</keyword>
<evidence type="ECO:0000313" key="1">
    <source>
        <dbReference type="EMBL" id="ORY75887.1"/>
    </source>
</evidence>
<reference evidence="1 2" key="1">
    <citation type="submission" date="2016-08" db="EMBL/GenBank/DDBJ databases">
        <title>A Parts List for Fungal Cellulosomes Revealed by Comparative Genomics.</title>
        <authorList>
            <consortium name="DOE Joint Genome Institute"/>
            <person name="Haitjema C.H."/>
            <person name="Gilmore S.P."/>
            <person name="Henske J.K."/>
            <person name="Solomon K.V."/>
            <person name="De Groot R."/>
            <person name="Kuo A."/>
            <person name="Mondo S.J."/>
            <person name="Salamov A.A."/>
            <person name="Labutti K."/>
            <person name="Zhao Z."/>
            <person name="Chiniquy J."/>
            <person name="Barry K."/>
            <person name="Brewer H.M."/>
            <person name="Purvine S.O."/>
            <person name="Wright A.T."/>
            <person name="Boxma B."/>
            <person name="Van Alen T."/>
            <person name="Hackstein J.H."/>
            <person name="Baker S.E."/>
            <person name="Grigoriev I.V."/>
            <person name="O'Malley M.A."/>
        </authorList>
    </citation>
    <scope>NUCLEOTIDE SEQUENCE [LARGE SCALE GENOMIC DNA]</scope>
    <source>
        <strain evidence="1 2">G1</strain>
    </source>
</reference>
<protein>
    <submittedName>
        <fullName evidence="1">Uncharacterized protein</fullName>
    </submittedName>
</protein>
<organism evidence="1 2">
    <name type="scientific">Neocallimastix californiae</name>
    <dbReference type="NCBI Taxonomy" id="1754190"/>
    <lineage>
        <taxon>Eukaryota</taxon>
        <taxon>Fungi</taxon>
        <taxon>Fungi incertae sedis</taxon>
        <taxon>Chytridiomycota</taxon>
        <taxon>Chytridiomycota incertae sedis</taxon>
        <taxon>Neocallimastigomycetes</taxon>
        <taxon>Neocallimastigales</taxon>
        <taxon>Neocallimastigaceae</taxon>
        <taxon>Neocallimastix</taxon>
    </lineage>
</organism>
<comment type="caution">
    <text evidence="1">The sequence shown here is derived from an EMBL/GenBank/DDBJ whole genome shotgun (WGS) entry which is preliminary data.</text>
</comment>
<proteinExistence type="predicted"/>